<dbReference type="PROSITE" id="PS50035">
    <property type="entry name" value="PLD"/>
    <property type="match status" value="1"/>
</dbReference>
<dbReference type="InterPro" id="IPR051406">
    <property type="entry name" value="PLD_domain"/>
</dbReference>
<accession>A0ABT8KK64</accession>
<dbReference type="SUPFAM" id="SSF56024">
    <property type="entry name" value="Phospholipase D/nuclease"/>
    <property type="match status" value="1"/>
</dbReference>
<dbReference type="InterPro" id="IPR001736">
    <property type="entry name" value="PLipase_D/transphosphatidylase"/>
</dbReference>
<evidence type="ECO:0000256" key="6">
    <source>
        <dbReference type="ARBA" id="ARBA00023098"/>
    </source>
</evidence>
<comment type="catalytic activity">
    <reaction evidence="1">
        <text>a 1,2-diacyl-sn-glycero-3-phosphocholine + H2O = a 1,2-diacyl-sn-glycero-3-phosphate + choline + H(+)</text>
        <dbReference type="Rhea" id="RHEA:14445"/>
        <dbReference type="ChEBI" id="CHEBI:15354"/>
        <dbReference type="ChEBI" id="CHEBI:15377"/>
        <dbReference type="ChEBI" id="CHEBI:15378"/>
        <dbReference type="ChEBI" id="CHEBI:57643"/>
        <dbReference type="ChEBI" id="CHEBI:58608"/>
        <dbReference type="EC" id="3.1.4.4"/>
    </reaction>
</comment>
<evidence type="ECO:0000256" key="1">
    <source>
        <dbReference type="ARBA" id="ARBA00000798"/>
    </source>
</evidence>
<organism evidence="8 9">
    <name type="scientific">Splendidivirga corallicola</name>
    <dbReference type="NCBI Taxonomy" id="3051826"/>
    <lineage>
        <taxon>Bacteria</taxon>
        <taxon>Pseudomonadati</taxon>
        <taxon>Bacteroidota</taxon>
        <taxon>Cytophagia</taxon>
        <taxon>Cytophagales</taxon>
        <taxon>Splendidivirgaceae</taxon>
        <taxon>Splendidivirga</taxon>
    </lineage>
</organism>
<dbReference type="PANTHER" id="PTHR43856">
    <property type="entry name" value="CARDIOLIPIN HYDROLASE"/>
    <property type="match status" value="1"/>
</dbReference>
<dbReference type="InterPro" id="IPR025202">
    <property type="entry name" value="PLD-like_dom"/>
</dbReference>
<comment type="caution">
    <text evidence="8">The sequence shown here is derived from an EMBL/GenBank/DDBJ whole genome shotgun (WGS) entry which is preliminary data.</text>
</comment>
<evidence type="ECO:0000256" key="4">
    <source>
        <dbReference type="ARBA" id="ARBA00022801"/>
    </source>
</evidence>
<dbReference type="EC" id="3.1.4.4" evidence="3"/>
<evidence type="ECO:0000256" key="5">
    <source>
        <dbReference type="ARBA" id="ARBA00022963"/>
    </source>
</evidence>
<evidence type="ECO:0000256" key="3">
    <source>
        <dbReference type="ARBA" id="ARBA00012027"/>
    </source>
</evidence>
<gene>
    <name evidence="8" type="ORF">QQ008_02140</name>
</gene>
<dbReference type="EMBL" id="JAUJEA010000001">
    <property type="protein sequence ID" value="MDN5200133.1"/>
    <property type="molecule type" value="Genomic_DNA"/>
</dbReference>
<keyword evidence="4" id="KW-0378">Hydrolase</keyword>
<evidence type="ECO:0000259" key="7">
    <source>
        <dbReference type="PROSITE" id="PS50035"/>
    </source>
</evidence>
<dbReference type="CDD" id="cd09171">
    <property type="entry name" value="PLDc_vPLD6_like"/>
    <property type="match status" value="1"/>
</dbReference>
<sequence>MEKIIDLFNKTLEDLIFSRTEKRALKNTLKEIGLNKQQRDFMRSKIFDMARNVTSSEQSIAAINWLETANKVLLNTGESNSQTLSEAYFSPGDDCLNAILDQMNQAIGTVRICVFTISDNRLSEAIVNCHKRNINIKIITDNDKTFDKGSDIHWLYEKGIDIRIDNTDNHMHHKFAVIDKKILLTGSYNWTRSAAKYNQENLLVTNDAKAVKQYQTEFDKLWTRLVPYR</sequence>
<evidence type="ECO:0000313" key="8">
    <source>
        <dbReference type="EMBL" id="MDN5200133.1"/>
    </source>
</evidence>
<protein>
    <recommendedName>
        <fullName evidence="3">phospholipase D</fullName>
        <ecNumber evidence="3">3.1.4.4</ecNumber>
    </recommendedName>
</protein>
<name>A0ABT8KK64_9BACT</name>
<dbReference type="Proteomes" id="UP001172082">
    <property type="component" value="Unassembled WGS sequence"/>
</dbReference>
<dbReference type="Gene3D" id="3.30.870.10">
    <property type="entry name" value="Endonuclease Chain A"/>
    <property type="match status" value="1"/>
</dbReference>
<evidence type="ECO:0000256" key="2">
    <source>
        <dbReference type="ARBA" id="ARBA00008664"/>
    </source>
</evidence>
<comment type="similarity">
    <text evidence="2">Belongs to the phospholipase D family.</text>
</comment>
<feature type="domain" description="PLD phosphodiesterase" evidence="7">
    <location>
        <begin position="167"/>
        <end position="194"/>
    </location>
</feature>
<dbReference type="RefSeq" id="WP_346750159.1">
    <property type="nucleotide sequence ID" value="NZ_JAUJEA010000001.1"/>
</dbReference>
<dbReference type="PANTHER" id="PTHR43856:SF1">
    <property type="entry name" value="MITOCHONDRIAL CARDIOLIPIN HYDROLASE"/>
    <property type="match status" value="1"/>
</dbReference>
<keyword evidence="9" id="KW-1185">Reference proteome</keyword>
<evidence type="ECO:0000313" key="9">
    <source>
        <dbReference type="Proteomes" id="UP001172082"/>
    </source>
</evidence>
<dbReference type="Pfam" id="PF13091">
    <property type="entry name" value="PLDc_2"/>
    <property type="match status" value="1"/>
</dbReference>
<keyword evidence="5" id="KW-0442">Lipid degradation</keyword>
<keyword evidence="6" id="KW-0443">Lipid metabolism</keyword>
<reference evidence="8" key="1">
    <citation type="submission" date="2023-06" db="EMBL/GenBank/DDBJ databases">
        <title>Genomic of Parafulvivirga corallium.</title>
        <authorList>
            <person name="Wang G."/>
        </authorList>
    </citation>
    <scope>NUCLEOTIDE SEQUENCE</scope>
    <source>
        <strain evidence="8">BMA10</strain>
    </source>
</reference>
<proteinExistence type="inferred from homology"/>